<evidence type="ECO:0000259" key="2">
    <source>
        <dbReference type="Pfam" id="PF25085"/>
    </source>
</evidence>
<sequence>MVTTSLVMPIAFLGPLNENISLAIVEGATYFSLFLLLLHVYSSGKRNATMLLAAMLQVLVVELIFYHSDRWHAQALVMLVSEHLPLYTVLLQAQLYYMRVNHVTCGLTYALNRAFVVTSRLRIDPFFQPFVMGSLMLMLLFPIELLGTKFLWWTWHDTDPLLADRLMGVPCHLLFYNYFFAFAFLCVHFILRSTWLTGDYYEEKRWKSELGYVLLMPLITTTFSVCFLILGYYTPVHLMGIQAQVSFFILIGLSLLLVWMADRERDSPDVQKALEPMGAYDSDWLSSCIDHAINQMVFLLYFVLVLLTLFINPTEIVSLGHHQPLGKCLESEWFYSLMGMKHHRKKYLCVHDFNEEFNLCNYPVTQLLYEDSWYMICGRAYESFATYMALIVSSFIGLNLLMYQILKRPQYTQAVSFRHQ</sequence>
<organism evidence="3 4">
    <name type="scientific">Peronospora effusa</name>
    <dbReference type="NCBI Taxonomy" id="542832"/>
    <lineage>
        <taxon>Eukaryota</taxon>
        <taxon>Sar</taxon>
        <taxon>Stramenopiles</taxon>
        <taxon>Oomycota</taxon>
        <taxon>Peronosporomycetes</taxon>
        <taxon>Peronosporales</taxon>
        <taxon>Peronosporaceae</taxon>
        <taxon>Peronospora</taxon>
    </lineage>
</organism>
<evidence type="ECO:0000256" key="1">
    <source>
        <dbReference type="SAM" id="Phobius"/>
    </source>
</evidence>
<dbReference type="PANTHER" id="PTHR35982">
    <property type="entry name" value="AGAP005361-PA"/>
    <property type="match status" value="1"/>
</dbReference>
<proteinExistence type="predicted"/>
<evidence type="ECO:0000313" key="3">
    <source>
        <dbReference type="EMBL" id="RQM13385.1"/>
    </source>
</evidence>
<reference evidence="3 4" key="1">
    <citation type="submission" date="2018-06" db="EMBL/GenBank/DDBJ databases">
        <title>Comparative genomics of downy mildews reveals potential adaptations to biotrophy.</title>
        <authorList>
            <person name="Fletcher K."/>
            <person name="Klosterman S.J."/>
            <person name="Derevnina L."/>
            <person name="Martin F."/>
            <person name="Koike S."/>
            <person name="Reyes Chin-Wo S."/>
            <person name="Mou B."/>
            <person name="Michelmore R."/>
        </authorList>
    </citation>
    <scope>NUCLEOTIDE SEQUENCE [LARGE SCALE GENOMIC DNA]</scope>
    <source>
        <strain evidence="3 4">R13</strain>
    </source>
</reference>
<feature type="transmembrane region" description="Helical" evidence="1">
    <location>
        <begin position="292"/>
        <end position="311"/>
    </location>
</feature>
<gene>
    <name evidence="3" type="ORF">DD237_006038</name>
</gene>
<keyword evidence="1" id="KW-1133">Transmembrane helix</keyword>
<feature type="domain" description="DUF7802" evidence="2">
    <location>
        <begin position="17"/>
        <end position="406"/>
    </location>
</feature>
<comment type="caution">
    <text evidence="3">The sequence shown here is derived from an EMBL/GenBank/DDBJ whole genome shotgun (WGS) entry which is preliminary data.</text>
</comment>
<keyword evidence="1" id="KW-0472">Membrane</keyword>
<accession>A0A3R7YVM2</accession>
<dbReference type="EMBL" id="QKXF01000262">
    <property type="protein sequence ID" value="RQM13385.1"/>
    <property type="molecule type" value="Genomic_DNA"/>
</dbReference>
<feature type="transmembrane region" description="Helical" evidence="1">
    <location>
        <begin position="20"/>
        <end position="41"/>
    </location>
</feature>
<name>A0A3R7YVM2_9STRA</name>
<evidence type="ECO:0000313" key="4">
    <source>
        <dbReference type="Proteomes" id="UP000286097"/>
    </source>
</evidence>
<feature type="transmembrane region" description="Helical" evidence="1">
    <location>
        <begin position="212"/>
        <end position="233"/>
    </location>
</feature>
<dbReference type="VEuPathDB" id="FungiDB:DD237_006038"/>
<feature type="transmembrane region" description="Helical" evidence="1">
    <location>
        <begin position="239"/>
        <end position="259"/>
    </location>
</feature>
<dbReference type="PANTHER" id="PTHR35982:SF1">
    <property type="entry name" value="SPIROCYCLASE, AVEC FAMILY"/>
    <property type="match status" value="1"/>
</dbReference>
<feature type="transmembrane region" description="Helical" evidence="1">
    <location>
        <begin position="48"/>
        <end position="66"/>
    </location>
</feature>
<feature type="transmembrane region" description="Helical" evidence="1">
    <location>
        <begin position="130"/>
        <end position="153"/>
    </location>
</feature>
<keyword evidence="1" id="KW-0812">Transmembrane</keyword>
<dbReference type="Proteomes" id="UP000286097">
    <property type="component" value="Unassembled WGS sequence"/>
</dbReference>
<feature type="transmembrane region" description="Helical" evidence="1">
    <location>
        <begin position="384"/>
        <end position="403"/>
    </location>
</feature>
<protein>
    <recommendedName>
        <fullName evidence="2">DUF7802 domain-containing protein</fullName>
    </recommendedName>
</protein>
<dbReference type="AlphaFoldDB" id="A0A3R7YVM2"/>
<dbReference type="InterPro" id="IPR056704">
    <property type="entry name" value="DUF7802"/>
</dbReference>
<feature type="transmembrane region" description="Helical" evidence="1">
    <location>
        <begin position="173"/>
        <end position="191"/>
    </location>
</feature>
<dbReference type="Pfam" id="PF25085">
    <property type="entry name" value="DUF7802"/>
    <property type="match status" value="1"/>
</dbReference>